<dbReference type="CDD" id="cd07037">
    <property type="entry name" value="TPP_PYR_MenD"/>
    <property type="match status" value="1"/>
</dbReference>
<dbReference type="HAMAP" id="MF_01659">
    <property type="entry name" value="MenD"/>
    <property type="match status" value="1"/>
</dbReference>
<dbReference type="CDD" id="cd02009">
    <property type="entry name" value="TPP_SHCHC_synthase"/>
    <property type="match status" value="1"/>
</dbReference>
<protein>
    <recommendedName>
        <fullName evidence="6">2-succinyl-5-enolpyruvyl-6-hydroxy-3-cyclohexene-1-carboxylate synthase</fullName>
        <shortName evidence="6">SEPHCHC synthase</shortName>
        <ecNumber evidence="6">2.2.1.9</ecNumber>
    </recommendedName>
    <alternativeName>
        <fullName evidence="6">Menaquinone biosynthesis protein MenD</fullName>
    </alternativeName>
</protein>
<dbReference type="Pfam" id="PF02776">
    <property type="entry name" value="TPP_enzyme_N"/>
    <property type="match status" value="1"/>
</dbReference>
<organism evidence="10">
    <name type="scientific">Mangrovimonas cancribranchiae</name>
    <dbReference type="NCBI Taxonomy" id="3080055"/>
    <lineage>
        <taxon>Bacteria</taxon>
        <taxon>Pseudomonadati</taxon>
        <taxon>Bacteroidota</taxon>
        <taxon>Flavobacteriia</taxon>
        <taxon>Flavobacteriales</taxon>
        <taxon>Flavobacteriaceae</taxon>
        <taxon>Mangrovimonas</taxon>
    </lineage>
</organism>
<comment type="cofactor">
    <cofactor evidence="6">
        <name>thiamine diphosphate</name>
        <dbReference type="ChEBI" id="CHEBI:58937"/>
    </cofactor>
    <text evidence="6">Binds 1 thiamine pyrophosphate per subunit.</text>
</comment>
<feature type="domain" description="Thiamine pyrophosphate enzyme TPP-binding" evidence="7">
    <location>
        <begin position="428"/>
        <end position="567"/>
    </location>
</feature>
<evidence type="ECO:0000256" key="6">
    <source>
        <dbReference type="HAMAP-Rule" id="MF_01659"/>
    </source>
</evidence>
<dbReference type="PANTHER" id="PTHR42916">
    <property type="entry name" value="2-SUCCINYL-5-ENOLPYRUVYL-6-HYDROXY-3-CYCLOHEXENE-1-CARBOXYLATE SYNTHASE"/>
    <property type="match status" value="1"/>
</dbReference>
<dbReference type="EMBL" id="CP136925">
    <property type="protein sequence ID" value="WXA14512.1"/>
    <property type="molecule type" value="Genomic_DNA"/>
</dbReference>
<evidence type="ECO:0000256" key="1">
    <source>
        <dbReference type="ARBA" id="ARBA00022679"/>
    </source>
</evidence>
<comment type="similarity">
    <text evidence="6">Belongs to the TPP enzyme family. MenD subfamily.</text>
</comment>
<comment type="function">
    <text evidence="6">Catalyzes the thiamine diphosphate-dependent decarboxylation of 2-oxoglutarate and the subsequent addition of the resulting succinic semialdehyde-thiamine pyrophosphate anion to isochorismate to yield 2-succinyl-5-enolpyruvyl-6-hydroxy-3-cyclohexene-1-carboxylate (SEPHCHC).</text>
</comment>
<reference evidence="10 11" key="1">
    <citation type="submission" date="2023-10" db="EMBL/GenBank/DDBJ databases">
        <title>Culture-based analysis of two novel bacteria associated with mangrove crab gills.</title>
        <authorList>
            <person name="Yang X."/>
            <person name="Garuglieri E."/>
            <person name="Van Goethem M.W."/>
            <person name="Fusi M."/>
            <person name="Marasco R."/>
            <person name="Daffonchio D.G."/>
        </authorList>
    </citation>
    <scope>NUCLEOTIDE SEQUENCE</scope>
    <source>
        <strain evidence="10">UG2-1</strain>
        <strain evidence="9">UG2-2</strain>
        <strain evidence="11">UG2_2</strain>
    </source>
</reference>
<keyword evidence="4 6" id="KW-0786">Thiamine pyrophosphate</keyword>
<evidence type="ECO:0000256" key="3">
    <source>
        <dbReference type="ARBA" id="ARBA00022842"/>
    </source>
</evidence>
<dbReference type="GO" id="GO:0070204">
    <property type="term" value="F:2-succinyl-5-enolpyruvyl-6-hydroxy-3-cyclohexene-1-carboxylic-acid synthase activity"/>
    <property type="evidence" value="ECO:0007669"/>
    <property type="project" value="UniProtKB-UniRule"/>
</dbReference>
<dbReference type="InterPro" id="IPR029061">
    <property type="entry name" value="THDP-binding"/>
</dbReference>
<dbReference type="PIRSF" id="PIRSF004983">
    <property type="entry name" value="MenD"/>
    <property type="match status" value="1"/>
</dbReference>
<sequence length="586" mass="66762">MNYPKIPLAQTVVQLCKVKNIKHIVISPGSRSAPLTIGFTEDDFFTCYSIVDERSAAFFAMGIAQNIKHPVALVCSSGSALLNYYPAIAEAFYSHIPLVVLSADRPEYLIGIGDGQTINQPEVYKNHILYSANLKLDLEDTPKRKSDDEPVIIKNIENRLERFLGLKQEIQEANEEDINLAINKAIVKNGPVHINVPFEEPLYDMVQEPTVTPKVIAPQEIPQKIDTTELKDLVDDWSNASKKLVLVGVNPKDSIDERWLNDLAEDDSVLVFTETTSNLHHKAFFPSIDKIIWPLMDDELEQLQPDILVTFGGLIVSKKVKAFLRKHQPKHHWHIDTVAANDTFFCLDKHIKMSPNSFFSTFIPKLTHHRKSDYKTTWKAVKKHRKQKHNSYLEQVPYSDFSVYNKVFQALPDHSVMQLSNSSTIRYSQLFDVNKTIEVHCNRGTSGIDGSMSTAVGFGSSTTKQTIFITGDLSFFYDSNALWNNYIPENFRVILINNSGGGIFRILPGHKNTSNFDRFFETKHELTAKHLCEMYGFEYNTAENLGELEESLNNFFNTSNQPKLLEVFTPRTINDEVLLNYFKFIK</sequence>
<dbReference type="GO" id="GO:0009234">
    <property type="term" value="P:menaquinone biosynthetic process"/>
    <property type="evidence" value="ECO:0007669"/>
    <property type="project" value="UniProtKB-UniRule"/>
</dbReference>
<evidence type="ECO:0000313" key="9">
    <source>
        <dbReference type="EMBL" id="WXA03064.1"/>
    </source>
</evidence>
<keyword evidence="2 6" id="KW-0479">Metal-binding</keyword>
<comment type="pathway">
    <text evidence="6">Quinol/quinone metabolism; menaquinone biosynthesis.</text>
</comment>
<comment type="cofactor">
    <cofactor evidence="6">
        <name>Mg(2+)</name>
        <dbReference type="ChEBI" id="CHEBI:18420"/>
    </cofactor>
    <cofactor evidence="6">
        <name>Mn(2+)</name>
        <dbReference type="ChEBI" id="CHEBI:29035"/>
    </cofactor>
</comment>
<evidence type="ECO:0000259" key="8">
    <source>
        <dbReference type="Pfam" id="PF02776"/>
    </source>
</evidence>
<evidence type="ECO:0000259" key="7">
    <source>
        <dbReference type="Pfam" id="PF02775"/>
    </source>
</evidence>
<name>A0AAU6PA34_9FLAO</name>
<keyword evidence="11" id="KW-1185">Reference proteome</keyword>
<comment type="pathway">
    <text evidence="6">Quinol/quinone metabolism; 1,4-dihydroxy-2-naphthoate biosynthesis; 1,4-dihydroxy-2-naphthoate from chorismate: step 2/7.</text>
</comment>
<dbReference type="EMBL" id="CP136924">
    <property type="protein sequence ID" value="WXA03064.1"/>
    <property type="molecule type" value="Genomic_DNA"/>
</dbReference>
<dbReference type="Pfam" id="PF02775">
    <property type="entry name" value="TPP_enzyme_C"/>
    <property type="match status" value="1"/>
</dbReference>
<evidence type="ECO:0000256" key="2">
    <source>
        <dbReference type="ARBA" id="ARBA00022723"/>
    </source>
</evidence>
<proteinExistence type="inferred from homology"/>
<dbReference type="Proteomes" id="UP001368318">
    <property type="component" value="Chromosome"/>
</dbReference>
<dbReference type="KEGG" id="mcaa:R3L15_06420"/>
<keyword evidence="3 6" id="KW-0460">Magnesium</keyword>
<keyword evidence="6" id="KW-0474">Menaquinone biosynthesis</keyword>
<dbReference type="EC" id="2.2.1.9" evidence="6"/>
<dbReference type="InterPro" id="IPR012001">
    <property type="entry name" value="Thiamin_PyroP_enz_TPP-bd_dom"/>
</dbReference>
<dbReference type="Gene3D" id="3.40.50.1220">
    <property type="entry name" value="TPP-binding domain"/>
    <property type="match status" value="1"/>
</dbReference>
<evidence type="ECO:0000256" key="4">
    <source>
        <dbReference type="ARBA" id="ARBA00023052"/>
    </source>
</evidence>
<dbReference type="RefSeq" id="WP_338733960.1">
    <property type="nucleotide sequence ID" value="NZ_CP136924.1"/>
</dbReference>
<keyword evidence="5 6" id="KW-0464">Manganese</keyword>
<dbReference type="GO" id="GO:0000287">
    <property type="term" value="F:magnesium ion binding"/>
    <property type="evidence" value="ECO:0007669"/>
    <property type="project" value="UniProtKB-UniRule"/>
</dbReference>
<keyword evidence="1 6" id="KW-0808">Transferase</keyword>
<dbReference type="SUPFAM" id="SSF52518">
    <property type="entry name" value="Thiamin diphosphate-binding fold (THDP-binding)"/>
    <property type="match status" value="2"/>
</dbReference>
<dbReference type="InterPro" id="IPR011766">
    <property type="entry name" value="TPP_enzyme_TPP-bd"/>
</dbReference>
<accession>A0AAU6PA34</accession>
<dbReference type="NCBIfam" id="TIGR00173">
    <property type="entry name" value="menD"/>
    <property type="match status" value="1"/>
</dbReference>
<comment type="catalytic activity">
    <reaction evidence="6">
        <text>isochorismate + 2-oxoglutarate + H(+) = 5-enolpyruvoyl-6-hydroxy-2-succinyl-cyclohex-3-ene-1-carboxylate + CO2</text>
        <dbReference type="Rhea" id="RHEA:25593"/>
        <dbReference type="ChEBI" id="CHEBI:15378"/>
        <dbReference type="ChEBI" id="CHEBI:16526"/>
        <dbReference type="ChEBI" id="CHEBI:16810"/>
        <dbReference type="ChEBI" id="CHEBI:29780"/>
        <dbReference type="ChEBI" id="CHEBI:58818"/>
        <dbReference type="EC" id="2.2.1.9"/>
    </reaction>
</comment>
<gene>
    <name evidence="6 10" type="primary">menD</name>
    <name evidence="10" type="ORF">R3L15_06420</name>
    <name evidence="9" type="ORF">R3L16_00980</name>
</gene>
<comment type="subunit">
    <text evidence="6">Homodimer.</text>
</comment>
<evidence type="ECO:0000313" key="11">
    <source>
        <dbReference type="Proteomes" id="UP001368318"/>
    </source>
</evidence>
<feature type="domain" description="Thiamine pyrophosphate enzyme N-terminal TPP-binding" evidence="8">
    <location>
        <begin position="8"/>
        <end position="120"/>
    </location>
</feature>
<dbReference type="GO" id="GO:0030145">
    <property type="term" value="F:manganese ion binding"/>
    <property type="evidence" value="ECO:0007669"/>
    <property type="project" value="UniProtKB-UniRule"/>
</dbReference>
<evidence type="ECO:0000256" key="5">
    <source>
        <dbReference type="ARBA" id="ARBA00023211"/>
    </source>
</evidence>
<dbReference type="Gene3D" id="3.40.50.970">
    <property type="match status" value="2"/>
</dbReference>
<evidence type="ECO:0000313" key="10">
    <source>
        <dbReference type="EMBL" id="WXA14512.1"/>
    </source>
</evidence>
<dbReference type="PANTHER" id="PTHR42916:SF1">
    <property type="entry name" value="PROTEIN PHYLLO, CHLOROPLASTIC"/>
    <property type="match status" value="1"/>
</dbReference>
<dbReference type="InterPro" id="IPR004433">
    <property type="entry name" value="MenaQ_synth_MenD"/>
</dbReference>
<dbReference type="GO" id="GO:0030976">
    <property type="term" value="F:thiamine pyrophosphate binding"/>
    <property type="evidence" value="ECO:0007669"/>
    <property type="project" value="UniProtKB-UniRule"/>
</dbReference>
<dbReference type="AlphaFoldDB" id="A0AAU6PA34"/>